<evidence type="ECO:0000313" key="5">
    <source>
        <dbReference type="EMBL" id="CCD11778.1"/>
    </source>
</evidence>
<dbReference type="InterPro" id="IPR027443">
    <property type="entry name" value="IPNS-like_sf"/>
</dbReference>
<dbReference type="Pfam" id="PF14226">
    <property type="entry name" value="DIOX_N"/>
    <property type="match status" value="1"/>
</dbReference>
<keyword evidence="3" id="KW-0408">Iron</keyword>
<proteinExistence type="predicted"/>
<keyword evidence="1" id="KW-0479">Metal-binding</keyword>
<comment type="caution">
    <text evidence="5">The sequence shown here is derived from an EMBL/GenBank/DDBJ whole genome shotgun (WGS) entry which is preliminary data.</text>
</comment>
<evidence type="ECO:0000256" key="3">
    <source>
        <dbReference type="ARBA" id="ARBA00023004"/>
    </source>
</evidence>
<keyword evidence="2" id="KW-0560">Oxidoreductase</keyword>
<evidence type="ECO:0000259" key="4">
    <source>
        <dbReference type="Pfam" id="PF14226"/>
    </source>
</evidence>
<evidence type="ECO:0000313" key="6">
    <source>
        <dbReference type="Proteomes" id="UP000000702"/>
    </source>
</evidence>
<dbReference type="PANTHER" id="PTHR10209">
    <property type="entry name" value="OXIDOREDUCTASE, 2OG-FE II OXYGENASE FAMILY PROTEIN"/>
    <property type="match status" value="1"/>
</dbReference>
<evidence type="ECO:0000256" key="1">
    <source>
        <dbReference type="ARBA" id="ARBA00022723"/>
    </source>
</evidence>
<keyword evidence="6" id="KW-1185">Reference proteome</keyword>
<dbReference type="Gene3D" id="2.60.120.330">
    <property type="entry name" value="B-lactam Antibiotic, Isopenicillin N Synthase, Chain"/>
    <property type="match status" value="1"/>
</dbReference>
<evidence type="ECO:0000256" key="2">
    <source>
        <dbReference type="ARBA" id="ARBA00023002"/>
    </source>
</evidence>
<dbReference type="AlphaFoldDB" id="F9W3Q5"/>
<dbReference type="PANTHER" id="PTHR10209:SF867">
    <property type="entry name" value="2-OXOGLUTARATE (2OG) AND FE(II)-DEPENDENT OXYGENASE SUPERFAMILY PROTEIN"/>
    <property type="match status" value="1"/>
</dbReference>
<dbReference type="VEuPathDB" id="TriTrypDB:TcIL3000_0_27230"/>
<reference evidence="5 6" key="2">
    <citation type="journal article" date="2012" name="Proc. Natl. Acad. Sci. U.S.A.">
        <title>Antigenic diversity is generated by distinct evolutionary mechanisms in African trypanosome species.</title>
        <authorList>
            <person name="Jackson A.P."/>
            <person name="Berry A."/>
            <person name="Aslett M."/>
            <person name="Allison H.C."/>
            <person name="Burton P."/>
            <person name="Vavrova-Anderson J."/>
            <person name="Brown R."/>
            <person name="Browne H."/>
            <person name="Corton N."/>
            <person name="Hauser H."/>
            <person name="Gamble J."/>
            <person name="Gilderthorp R."/>
            <person name="Marcello L."/>
            <person name="McQuillan J."/>
            <person name="Otto T.D."/>
            <person name="Quail M.A."/>
            <person name="Sanders M.J."/>
            <person name="van Tonder A."/>
            <person name="Ginger M.L."/>
            <person name="Field M.C."/>
            <person name="Barry J.D."/>
            <person name="Hertz-Fowler C."/>
            <person name="Berriman M."/>
        </authorList>
    </citation>
    <scope>NUCLEOTIDE SEQUENCE [LARGE SCALE GENOMIC DNA]</scope>
    <source>
        <strain evidence="5 6">IL3000</strain>
    </source>
</reference>
<dbReference type="GO" id="GO:0016491">
    <property type="term" value="F:oxidoreductase activity"/>
    <property type="evidence" value="ECO:0007669"/>
    <property type="project" value="UniProtKB-KW"/>
</dbReference>
<dbReference type="PRINTS" id="PR00682">
    <property type="entry name" value="IPNSYNTHASE"/>
</dbReference>
<dbReference type="OMA" id="LHANPAM"/>
<accession>F9W3Q5</accession>
<dbReference type="InterPro" id="IPR026992">
    <property type="entry name" value="DIOX_N"/>
</dbReference>
<dbReference type="EMBL" id="CAEQ01000452">
    <property type="protein sequence ID" value="CCD11778.1"/>
    <property type="molecule type" value="Genomic_DNA"/>
</dbReference>
<reference evidence="6" key="1">
    <citation type="submission" date="2011-07" db="EMBL/GenBank/DDBJ databases">
        <title>Divergent evolution of antigenic variation in African trypanosomes.</title>
        <authorList>
            <person name="Jackson A.P."/>
            <person name="Berry A."/>
            <person name="Allison H.C."/>
            <person name="Burton P."/>
            <person name="Anderson J."/>
            <person name="Aslett M."/>
            <person name="Brown R."/>
            <person name="Corton N."/>
            <person name="Harris D."/>
            <person name="Hauser H."/>
            <person name="Gamble J."/>
            <person name="Gilderthorp R."/>
            <person name="McQuillan J."/>
            <person name="Quail M.A."/>
            <person name="Sanders M."/>
            <person name="Van Tonder A."/>
            <person name="Ginger M.L."/>
            <person name="Donelson J.E."/>
            <person name="Field M.C."/>
            <person name="Barry J.D."/>
            <person name="Berriman M."/>
            <person name="Hertz-Fowler C."/>
        </authorList>
    </citation>
    <scope>NUCLEOTIDE SEQUENCE [LARGE SCALE GENOMIC DNA]</scope>
    <source>
        <strain evidence="6">IL3000</strain>
    </source>
</reference>
<dbReference type="Proteomes" id="UP000000702">
    <property type="component" value="Unassembled WGS sequence"/>
</dbReference>
<protein>
    <submittedName>
        <fullName evidence="5">WGS project CAEQ00000000 data, annotated contig 1090</fullName>
    </submittedName>
</protein>
<feature type="domain" description="Non-haem dioxygenase N-terminal" evidence="4">
    <location>
        <begin position="6"/>
        <end position="129"/>
    </location>
</feature>
<organism evidence="5 6">
    <name type="scientific">Trypanosoma congolense (strain IL3000)</name>
    <dbReference type="NCBI Taxonomy" id="1068625"/>
    <lineage>
        <taxon>Eukaryota</taxon>
        <taxon>Discoba</taxon>
        <taxon>Euglenozoa</taxon>
        <taxon>Kinetoplastea</taxon>
        <taxon>Metakinetoplastina</taxon>
        <taxon>Trypanosomatida</taxon>
        <taxon>Trypanosomatidae</taxon>
        <taxon>Trypanosoma</taxon>
        <taxon>Nannomonas</taxon>
    </lineage>
</organism>
<dbReference type="SUPFAM" id="SSF51197">
    <property type="entry name" value="Clavaminate synthase-like"/>
    <property type="match status" value="1"/>
</dbReference>
<gene>
    <name evidence="5" type="ORF">TCIL3000_0_27230</name>
</gene>
<sequence>MASDSVPIIDVGPLFQRKEGVMQVARQIDHACRTWGFFYVVGHPIPREQLERVMETAKRFFSLPLEEKLTVDIRKSKHHRGYGCLNAENLDPTKPFDSKETFNMGFHLPEDHPDVVAGRPLRGPNNHPTQVEGWVELMEGHYRDMQAFALVILRALALAIGLEENFSTQNSRNL</sequence>
<dbReference type="GO" id="GO:0046872">
    <property type="term" value="F:metal ion binding"/>
    <property type="evidence" value="ECO:0007669"/>
    <property type="project" value="UniProtKB-KW"/>
</dbReference>
<name>F9W3Q5_TRYCI</name>